<accession>A0A1U9QPI9</accession>
<feature type="region of interest" description="Disordered" evidence="6">
    <location>
        <begin position="666"/>
        <end position="697"/>
    </location>
</feature>
<evidence type="ECO:0000256" key="5">
    <source>
        <dbReference type="ARBA" id="ARBA00023136"/>
    </source>
</evidence>
<evidence type="ECO:0000313" key="9">
    <source>
        <dbReference type="EMBL" id="AQU66090.1"/>
    </source>
</evidence>
<feature type="transmembrane region" description="Helical" evidence="7">
    <location>
        <begin position="519"/>
        <end position="539"/>
    </location>
</feature>
<evidence type="ECO:0000256" key="4">
    <source>
        <dbReference type="ARBA" id="ARBA00022989"/>
    </source>
</evidence>
<evidence type="ECO:0000256" key="3">
    <source>
        <dbReference type="ARBA" id="ARBA00022692"/>
    </source>
</evidence>
<proteinExistence type="predicted"/>
<dbReference type="PANTHER" id="PTHR34820">
    <property type="entry name" value="INNER MEMBRANE PROTEIN YEBZ"/>
    <property type="match status" value="1"/>
</dbReference>
<keyword evidence="5 7" id="KW-0472">Membrane</keyword>
<feature type="transmembrane region" description="Helical" evidence="7">
    <location>
        <begin position="551"/>
        <end position="570"/>
    </location>
</feature>
<feature type="transmembrane region" description="Helical" evidence="7">
    <location>
        <begin position="170"/>
        <end position="189"/>
    </location>
</feature>
<dbReference type="KEGG" id="snw:BBN63_07340"/>
<evidence type="ECO:0000259" key="8">
    <source>
        <dbReference type="Pfam" id="PF05425"/>
    </source>
</evidence>
<dbReference type="InterPro" id="IPR032694">
    <property type="entry name" value="CopC/D"/>
</dbReference>
<feature type="transmembrane region" description="Helical" evidence="7">
    <location>
        <begin position="269"/>
        <end position="287"/>
    </location>
</feature>
<evidence type="ECO:0000256" key="1">
    <source>
        <dbReference type="ARBA" id="ARBA00004651"/>
    </source>
</evidence>
<feature type="transmembrane region" description="Helical" evidence="7">
    <location>
        <begin position="604"/>
        <end position="626"/>
    </location>
</feature>
<dbReference type="Proteomes" id="UP000189677">
    <property type="component" value="Chromosome"/>
</dbReference>
<dbReference type="InterPro" id="IPR008457">
    <property type="entry name" value="Cu-R_CopD_dom"/>
</dbReference>
<sequence length="697" mass="73403">MAVDAGRAPSPSLLLPAALLTAVATALLVLWAGGTVTEQVPGIQGPDALTTWALPVARTVANAAAVAVIGALLLVTVLLPGGRRLDKTRLRYMTWAAFAAAVWAAASAALLVFTLSDLFARPVGQVLAPDVLADFVLTDAQGRSYALMTGAGAVLATVCPGIGTVRGARAALLLAVAGLLPPAFTGHSAGAGNHDAAVTGLALHLVGVAIWVGGLALLLVVAVRRDAGLDTAVRRFSALALWAFVAVAASGVVNAVVRLPSTADLFTSRYGLLVLLKTVALLVLGALGRWHRQRVLPTLGGGSRRPFIRLAAGELLLMAAAMGLATALSRTPPPGAGAPSLSPAEELLGFAMPPPLGDFPWTPLFTEWHFDPLFAFGTAAAALAYLAAVRKLRTRGDRWPVGRTIAWLAGLAVTVLATMSGLAVYGKVMFSVHMGQHMILAMTVPILLVLGAPATLALRTLPTAAKGGTAGPRELLLALLRSRYMKVISHPVVASVLFIASAFAVYYTSLFESLMRSHLGHTVMLVHFLAVGLLFFWVIIGVDPGPRRPPYLGRLFVLILTMPFHSWFSISVMSSTDIIGEGWWTDVGRTWGVSLAEDQYNGGAIAWATGDIPVLITTIILAAQWVRSDAREARRIDRRIDRGDANDPLAAYNAYLASLHARDRKPRLPVAAPVPKRTPPPDEDLPPARSPKISEDS</sequence>
<dbReference type="InterPro" id="IPR019108">
    <property type="entry name" value="Caa3_assmbl_CtaG-rel"/>
</dbReference>
<feature type="domain" description="Copper resistance protein D" evidence="8">
    <location>
        <begin position="232"/>
        <end position="328"/>
    </location>
</feature>
<keyword evidence="10" id="KW-1185">Reference proteome</keyword>
<feature type="transmembrane region" description="Helical" evidence="7">
    <location>
        <begin position="373"/>
        <end position="392"/>
    </location>
</feature>
<name>A0A1U9QPI9_STRNV</name>
<dbReference type="OrthoDB" id="5241646at2"/>
<feature type="transmembrane region" description="Helical" evidence="7">
    <location>
        <begin position="307"/>
        <end position="328"/>
    </location>
</feature>
<keyword evidence="3 7" id="KW-0812">Transmembrane</keyword>
<dbReference type="Pfam" id="PF09678">
    <property type="entry name" value="Caa3_CtaG"/>
    <property type="match status" value="1"/>
</dbReference>
<gene>
    <name evidence="9" type="ORF">BBN63_07340</name>
</gene>
<feature type="transmembrane region" description="Helical" evidence="7">
    <location>
        <begin position="145"/>
        <end position="163"/>
    </location>
</feature>
<evidence type="ECO:0000313" key="10">
    <source>
        <dbReference type="Proteomes" id="UP000189677"/>
    </source>
</evidence>
<dbReference type="AlphaFoldDB" id="A0A1U9QPI9"/>
<organism evidence="9 10">
    <name type="scientific">Streptomyces niveus</name>
    <name type="common">Streptomyces spheroides</name>
    <dbReference type="NCBI Taxonomy" id="193462"/>
    <lineage>
        <taxon>Bacteria</taxon>
        <taxon>Bacillati</taxon>
        <taxon>Actinomycetota</taxon>
        <taxon>Actinomycetes</taxon>
        <taxon>Kitasatosporales</taxon>
        <taxon>Streptomycetaceae</taxon>
        <taxon>Streptomyces</taxon>
    </lineage>
</organism>
<dbReference type="PANTHER" id="PTHR34820:SF4">
    <property type="entry name" value="INNER MEMBRANE PROTEIN YEBZ"/>
    <property type="match status" value="1"/>
</dbReference>
<feature type="transmembrane region" description="Helical" evidence="7">
    <location>
        <begin position="438"/>
        <end position="458"/>
    </location>
</feature>
<feature type="transmembrane region" description="Helical" evidence="7">
    <location>
        <begin position="61"/>
        <end position="80"/>
    </location>
</feature>
<keyword evidence="2" id="KW-1003">Cell membrane</keyword>
<dbReference type="GO" id="GO:0005886">
    <property type="term" value="C:plasma membrane"/>
    <property type="evidence" value="ECO:0007669"/>
    <property type="project" value="UniProtKB-SubCell"/>
</dbReference>
<keyword evidence="4 7" id="KW-1133">Transmembrane helix</keyword>
<feature type="transmembrane region" description="Helical" evidence="7">
    <location>
        <begin position="487"/>
        <end position="507"/>
    </location>
</feature>
<dbReference type="RefSeq" id="WP_078074616.1">
    <property type="nucleotide sequence ID" value="NZ_CP018047.1"/>
</dbReference>
<comment type="subcellular location">
    <subcellularLocation>
        <location evidence="1">Cell membrane</location>
        <topology evidence="1">Multi-pass membrane protein</topology>
    </subcellularLocation>
</comment>
<evidence type="ECO:0000256" key="2">
    <source>
        <dbReference type="ARBA" id="ARBA00022475"/>
    </source>
</evidence>
<evidence type="ECO:0000256" key="7">
    <source>
        <dbReference type="SAM" id="Phobius"/>
    </source>
</evidence>
<reference evidence="9 10" key="1">
    <citation type="submission" date="2016-11" db="EMBL/GenBank/DDBJ databases">
        <title>Complete genome sequence of Streptomyces niveus SCSIO 3406.</title>
        <authorList>
            <person name="Zhu Q."/>
            <person name="Cheng W."/>
            <person name="Song Y."/>
            <person name="Li Q."/>
            <person name="Ju J."/>
        </authorList>
    </citation>
    <scope>NUCLEOTIDE SEQUENCE [LARGE SCALE GENOMIC DNA]</scope>
    <source>
        <strain evidence="9 10">SCSIO 3406</strain>
    </source>
</reference>
<feature type="transmembrane region" description="Helical" evidence="7">
    <location>
        <begin position="201"/>
        <end position="224"/>
    </location>
</feature>
<protein>
    <recommendedName>
        <fullName evidence="8">Copper resistance protein D domain-containing protein</fullName>
    </recommendedName>
</protein>
<feature type="transmembrane region" description="Helical" evidence="7">
    <location>
        <begin position="92"/>
        <end position="113"/>
    </location>
</feature>
<feature type="transmembrane region" description="Helical" evidence="7">
    <location>
        <begin position="404"/>
        <end position="426"/>
    </location>
</feature>
<dbReference type="EMBL" id="CP018047">
    <property type="protein sequence ID" value="AQU66090.1"/>
    <property type="molecule type" value="Genomic_DNA"/>
</dbReference>
<dbReference type="Pfam" id="PF05425">
    <property type="entry name" value="CopD"/>
    <property type="match status" value="1"/>
</dbReference>
<feature type="transmembrane region" description="Helical" evidence="7">
    <location>
        <begin position="236"/>
        <end position="257"/>
    </location>
</feature>
<dbReference type="GO" id="GO:0006825">
    <property type="term" value="P:copper ion transport"/>
    <property type="evidence" value="ECO:0007669"/>
    <property type="project" value="InterPro"/>
</dbReference>
<evidence type="ECO:0000256" key="6">
    <source>
        <dbReference type="SAM" id="MobiDB-lite"/>
    </source>
</evidence>